<organism evidence="2 3">
    <name type="scientific">Diaphorina citri</name>
    <name type="common">Asian citrus psyllid</name>
    <dbReference type="NCBI Taxonomy" id="121845"/>
    <lineage>
        <taxon>Eukaryota</taxon>
        <taxon>Metazoa</taxon>
        <taxon>Ecdysozoa</taxon>
        <taxon>Arthropoda</taxon>
        <taxon>Hexapoda</taxon>
        <taxon>Insecta</taxon>
        <taxon>Pterygota</taxon>
        <taxon>Neoptera</taxon>
        <taxon>Paraneoptera</taxon>
        <taxon>Hemiptera</taxon>
        <taxon>Sternorrhyncha</taxon>
        <taxon>Psylloidea</taxon>
        <taxon>Psyllidae</taxon>
        <taxon>Diaphorininae</taxon>
        <taxon>Diaphorina</taxon>
    </lineage>
</organism>
<feature type="compositionally biased region" description="Polar residues" evidence="1">
    <location>
        <begin position="753"/>
        <end position="762"/>
    </location>
</feature>
<name>A0A3Q0IMQ7_DIACI</name>
<feature type="region of interest" description="Disordered" evidence="1">
    <location>
        <begin position="1192"/>
        <end position="1212"/>
    </location>
</feature>
<feature type="compositionally biased region" description="Polar residues" evidence="1">
    <location>
        <begin position="503"/>
        <end position="516"/>
    </location>
</feature>
<feature type="compositionally biased region" description="Acidic residues" evidence="1">
    <location>
        <begin position="546"/>
        <end position="555"/>
    </location>
</feature>
<accession>A0A3Q0IMQ7</accession>
<feature type="compositionally biased region" description="Basic residues" evidence="1">
    <location>
        <begin position="533"/>
        <end position="542"/>
    </location>
</feature>
<feature type="region of interest" description="Disordered" evidence="1">
    <location>
        <begin position="787"/>
        <end position="850"/>
    </location>
</feature>
<dbReference type="RefSeq" id="XP_026677596.1">
    <property type="nucleotide sequence ID" value="XM_026821795.1"/>
</dbReference>
<evidence type="ECO:0000256" key="1">
    <source>
        <dbReference type="SAM" id="MobiDB-lite"/>
    </source>
</evidence>
<evidence type="ECO:0000313" key="3">
    <source>
        <dbReference type="RefSeq" id="XP_026677596.1"/>
    </source>
</evidence>
<feature type="region of interest" description="Disordered" evidence="1">
    <location>
        <begin position="470"/>
        <end position="624"/>
    </location>
</feature>
<dbReference type="PaxDb" id="121845-A0A3Q0IMQ7"/>
<protein>
    <submittedName>
        <fullName evidence="3">Uncharacterized protein LOC108252084</fullName>
    </submittedName>
</protein>
<feature type="region of interest" description="Disordered" evidence="1">
    <location>
        <begin position="742"/>
        <end position="763"/>
    </location>
</feature>
<feature type="region of interest" description="Disordered" evidence="1">
    <location>
        <begin position="112"/>
        <end position="146"/>
    </location>
</feature>
<feature type="compositionally biased region" description="Polar residues" evidence="1">
    <location>
        <begin position="337"/>
        <end position="353"/>
    </location>
</feature>
<dbReference type="Proteomes" id="UP000079169">
    <property type="component" value="Unplaced"/>
</dbReference>
<evidence type="ECO:0000313" key="2">
    <source>
        <dbReference type="Proteomes" id="UP000079169"/>
    </source>
</evidence>
<feature type="region of interest" description="Disordered" evidence="1">
    <location>
        <begin position="337"/>
        <end position="426"/>
    </location>
</feature>
<dbReference type="KEGG" id="dci:108252084"/>
<gene>
    <name evidence="3" type="primary">LOC108252084</name>
</gene>
<proteinExistence type="predicted"/>
<feature type="compositionally biased region" description="Basic and acidic residues" evidence="1">
    <location>
        <begin position="564"/>
        <end position="596"/>
    </location>
</feature>
<feature type="compositionally biased region" description="Polar residues" evidence="1">
    <location>
        <begin position="480"/>
        <end position="495"/>
    </location>
</feature>
<sequence>MGFQLEMCLICLEISKNLLFLKFLDHFVMDHLLKCTPPEKAEISAEILDVLMIMKKSFRYMEKFGSCLLSFNVLTVLKDIVNEADLKAKSQTIEIEGLNAITEGRKSIEKAKYKPKATSVKSKKSKPTPDEGVKKATATSSKVRGNSKVVPLDEVAEITKNKSTVSSNTKEHSSNNSLVNIDKRIRHHFLNTREARNIPNRSDWNYSEEDPLSIKDLKKEKIEESHIESEETRDTRAALRSLIMTHLDASIEVKQETGTGANQDKVVDERKSKIFEEITLDDDTIEVKQDSSKCANQDDHEENSLKIYEEITLDEETDSDDQTMKTTRSLTNALNENISGNATAESNRGSTSPCLKENTKLPLATIKKSIGPKHTKKDRTCSPSESLAIKKSSVSDSERKTPSESLNANHAAPKSMSAVKDEVEPDESIDIKEELVYPVVNTPRSLVAPKHEPEIDPNVLGTRVCSVSENDAVSKHGTPAGNSAESQRSASTNKATSRKSSKNPKQTSKNPKQTSKNPRRSSENPKQSSKNPKQSKKRARRRPEKESDDEDSDEECSGKKKKLSKVDEKILNILDQARKELEAEERKAEAAKREYAVQKPTKTYTTPAIPPIPPKSYEKKPMKELQTYSKKCPKNSILFSAYVSMIRMKTLDDKSERICDKSPAVDKSAAHVKQEPVDDPMGSDQFQTFNAENCVKQELDDDTIGNDLFKDLEDAFCEKLEPSDARESSTLADCMLEDSPVGDLIDLPHNDNPESTSLSMESSDVDTLLTGSITYGSLYINTPANTTITNQRKGNTSASASLSNERKVSTPTSSSINCGSPDINTPANASITNESKENTPTSSSIFDERKVNTPTTSSIFDERKVNVPTNSSIFHERKVSVPTSSSIFDERKVNVPTNSSIFHERKVSVPTSSSIFYERKVNTSTSSSITDKGLTDEIPHPTVSEIAPSVDQQATPSNQLPGSQITGPSTVGTIVSDFNYLSDSNLSTDVKVKSEDVSISPEPAIIRDETKGYREVDKMVALTRTCEVSPPLELNVDEEISVVDVIVRNVSETSLMKNVNRTPQSTSSSSNEMMGMSPGEMMVMSPDEMMRTSSSKMAAHKQSLYRICSFVSKLSLSHTDPCSKLTSRELLQIFKRAKSSTPTDIQNLDHILKKVDGEEVLGASENIFLRTKKFLEDYSSLKYAQLPTSAMEFDPNKPRIQKPPSWRDDPRPRLFKERPSIPYSSLPSLRTDLGITEEEYRNICGCNVMVRPLPSGIATGGFKAKVVKVAGTGALGIELIDKEEM</sequence>
<reference evidence="3" key="1">
    <citation type="submission" date="2025-08" db="UniProtKB">
        <authorList>
            <consortium name="RefSeq"/>
        </authorList>
    </citation>
    <scope>IDENTIFICATION</scope>
</reference>
<keyword evidence="2" id="KW-1185">Reference proteome</keyword>
<feature type="compositionally biased region" description="Polar residues" evidence="1">
    <location>
        <begin position="787"/>
        <end position="845"/>
    </location>
</feature>
<dbReference type="GeneID" id="108252084"/>